<organism evidence="1">
    <name type="scientific">marine sediment metagenome</name>
    <dbReference type="NCBI Taxonomy" id="412755"/>
    <lineage>
        <taxon>unclassified sequences</taxon>
        <taxon>metagenomes</taxon>
        <taxon>ecological metagenomes</taxon>
    </lineage>
</organism>
<protein>
    <submittedName>
        <fullName evidence="1">Uncharacterized protein</fullName>
    </submittedName>
</protein>
<reference evidence="1" key="1">
    <citation type="journal article" date="2015" name="Nature">
        <title>Complex archaea that bridge the gap between prokaryotes and eukaryotes.</title>
        <authorList>
            <person name="Spang A."/>
            <person name="Saw J.H."/>
            <person name="Jorgensen S.L."/>
            <person name="Zaremba-Niedzwiedzka K."/>
            <person name="Martijn J."/>
            <person name="Lind A.E."/>
            <person name="van Eijk R."/>
            <person name="Schleper C."/>
            <person name="Guy L."/>
            <person name="Ettema T.J."/>
        </authorList>
    </citation>
    <scope>NUCLEOTIDE SEQUENCE</scope>
</reference>
<dbReference type="AlphaFoldDB" id="A0A0F9PDG2"/>
<evidence type="ECO:0000313" key="1">
    <source>
        <dbReference type="EMBL" id="KKN22522.1"/>
    </source>
</evidence>
<dbReference type="EMBL" id="LAZR01003053">
    <property type="protein sequence ID" value="KKN22522.1"/>
    <property type="molecule type" value="Genomic_DNA"/>
</dbReference>
<accession>A0A0F9PDG2</accession>
<gene>
    <name evidence="1" type="ORF">LCGC14_0914200</name>
</gene>
<proteinExistence type="predicted"/>
<comment type="caution">
    <text evidence="1">The sequence shown here is derived from an EMBL/GenBank/DDBJ whole genome shotgun (WGS) entry which is preliminary data.</text>
</comment>
<sequence length="74" mass="8278">MLHMINGSPLNLSTKKPRRKRLSMLAVPTYRDIGGPQVIEVWGESASAAKKYPFVVGMTVYIDEEPWVITHPPA</sequence>
<name>A0A0F9PDG2_9ZZZZ</name>